<organism evidence="6 7">
    <name type="scientific">Gordonia jinghuaiqii</name>
    <dbReference type="NCBI Taxonomy" id="2758710"/>
    <lineage>
        <taxon>Bacteria</taxon>
        <taxon>Bacillati</taxon>
        <taxon>Actinomycetota</taxon>
        <taxon>Actinomycetes</taxon>
        <taxon>Mycobacteriales</taxon>
        <taxon>Gordoniaceae</taxon>
        <taxon>Gordonia</taxon>
    </lineage>
</organism>
<dbReference type="PANTHER" id="PTHR43201:SF5">
    <property type="entry name" value="MEDIUM-CHAIN ACYL-COA LIGASE ACSF2, MITOCHONDRIAL"/>
    <property type="match status" value="1"/>
</dbReference>
<dbReference type="Proteomes" id="UP000515663">
    <property type="component" value="Chromosome"/>
</dbReference>
<feature type="domain" description="AMP-binding enzyme C-terminal" evidence="5">
    <location>
        <begin position="486"/>
        <end position="562"/>
    </location>
</feature>
<reference evidence="7" key="1">
    <citation type="submission" date="2020-07" db="EMBL/GenBank/DDBJ databases">
        <title>novel species isolated from the respiratory tract of Marmot.</title>
        <authorList>
            <person name="Zhang G."/>
        </authorList>
    </citation>
    <scope>NUCLEOTIDE SEQUENCE [LARGE SCALE GENOMIC DNA]</scope>
    <source>
        <strain evidence="7">686</strain>
    </source>
</reference>
<evidence type="ECO:0000256" key="3">
    <source>
        <dbReference type="SAM" id="MobiDB-lite"/>
    </source>
</evidence>
<protein>
    <submittedName>
        <fullName evidence="6">AMP-binding protein</fullName>
    </submittedName>
</protein>
<dbReference type="Pfam" id="PF00501">
    <property type="entry name" value="AMP-binding"/>
    <property type="match status" value="1"/>
</dbReference>
<dbReference type="InterPro" id="IPR025110">
    <property type="entry name" value="AMP-bd_C"/>
</dbReference>
<evidence type="ECO:0000313" key="6">
    <source>
        <dbReference type="EMBL" id="QMT01607.1"/>
    </source>
</evidence>
<keyword evidence="2" id="KW-0436">Ligase</keyword>
<dbReference type="InterPro" id="IPR045851">
    <property type="entry name" value="AMP-bd_C_sf"/>
</dbReference>
<dbReference type="Gene3D" id="3.40.50.12780">
    <property type="entry name" value="N-terminal domain of ligase-like"/>
    <property type="match status" value="1"/>
</dbReference>
<dbReference type="InterPro" id="IPR020845">
    <property type="entry name" value="AMP-binding_CS"/>
</dbReference>
<dbReference type="GO" id="GO:0031956">
    <property type="term" value="F:medium-chain fatty acid-CoA ligase activity"/>
    <property type="evidence" value="ECO:0007669"/>
    <property type="project" value="TreeGrafter"/>
</dbReference>
<feature type="domain" description="AMP-dependent synthetase/ligase" evidence="4">
    <location>
        <begin position="57"/>
        <end position="432"/>
    </location>
</feature>
<dbReference type="AlphaFoldDB" id="A0A7D7R2H8"/>
<feature type="region of interest" description="Disordered" evidence="3">
    <location>
        <begin position="1"/>
        <end position="21"/>
    </location>
</feature>
<dbReference type="PROSITE" id="PS00455">
    <property type="entry name" value="AMP_BINDING"/>
    <property type="match status" value="1"/>
</dbReference>
<dbReference type="Pfam" id="PF13193">
    <property type="entry name" value="AMP-binding_C"/>
    <property type="match status" value="1"/>
</dbReference>
<evidence type="ECO:0000256" key="1">
    <source>
        <dbReference type="ARBA" id="ARBA00006432"/>
    </source>
</evidence>
<dbReference type="EMBL" id="CP059491">
    <property type="protein sequence ID" value="QMT01607.1"/>
    <property type="molecule type" value="Genomic_DNA"/>
</dbReference>
<evidence type="ECO:0000259" key="4">
    <source>
        <dbReference type="Pfam" id="PF00501"/>
    </source>
</evidence>
<evidence type="ECO:0000313" key="7">
    <source>
        <dbReference type="Proteomes" id="UP000515663"/>
    </source>
</evidence>
<proteinExistence type="inferred from homology"/>
<evidence type="ECO:0000256" key="2">
    <source>
        <dbReference type="ARBA" id="ARBA00022598"/>
    </source>
</evidence>
<dbReference type="FunFam" id="3.30.300.30:FF:000008">
    <property type="entry name" value="2,3-dihydroxybenzoate-AMP ligase"/>
    <property type="match status" value="1"/>
</dbReference>
<dbReference type="InterPro" id="IPR000873">
    <property type="entry name" value="AMP-dep_synth/lig_dom"/>
</dbReference>
<dbReference type="InterPro" id="IPR042099">
    <property type="entry name" value="ANL_N_sf"/>
</dbReference>
<dbReference type="PANTHER" id="PTHR43201">
    <property type="entry name" value="ACYL-COA SYNTHETASE"/>
    <property type="match status" value="1"/>
</dbReference>
<comment type="similarity">
    <text evidence="1">Belongs to the ATP-dependent AMP-binding enzyme family.</text>
</comment>
<sequence>MTVSSMCTPTSPESVARTPLTGRSRWGDRLVGYPGDRAETYRRSGEWTDRPLATRLQDTVELHPERPAVVTDVAAVTYGELGVRTDQMAVALLDQGLAPGDPVLFQATNRLETVLVWYACLKAGLVPVATLAAHRGHEIGHISRVVGAVGHVVEAGLSFDLVDFARTQAQGHPTLRTILTIGMPHGAGEVAGGGTAAVKTLGTDIAPDVARERVVQVQAGIDPLDVCVFQLSGGTTGVPKVIPRLHVEYWDNARLYARRLGWTADTRVAHLIPIIHNAGISCGLHAAHSVGACLILATADVSSAFPLMARERATDVLIGHGHYQAVTSPAFDEPRPYLRNVILSGAKVGSELFDRADDGDNRWAGQLFGMSEGLFTVSPHDAPTRARLATVGTPIAGGDEIRILEPGSETEVDDGEVGELSCRGPYTIPGYFDAAEHNQTAFTSDGFYRTGDLATMVSIAGVRYLSIEGRIKDLINRGGEKINAEEVEQLLVAHPKVANAAVVAMPDPRLGERTCAYLVTVDGEPLAMTTIQDHLDALGVAKFKWPERLEHVRELPQTNVGKIDKKRLRADIVGKLERSWPVRKKR</sequence>
<dbReference type="SUPFAM" id="SSF56801">
    <property type="entry name" value="Acetyl-CoA synthetase-like"/>
    <property type="match status" value="1"/>
</dbReference>
<dbReference type="Gene3D" id="3.30.300.30">
    <property type="match status" value="1"/>
</dbReference>
<feature type="compositionally biased region" description="Polar residues" evidence="3">
    <location>
        <begin position="1"/>
        <end position="13"/>
    </location>
</feature>
<dbReference type="KEGG" id="gji:H1R19_22840"/>
<evidence type="ECO:0000259" key="5">
    <source>
        <dbReference type="Pfam" id="PF13193"/>
    </source>
</evidence>
<keyword evidence="7" id="KW-1185">Reference proteome</keyword>
<gene>
    <name evidence="6" type="ORF">H1R19_22840</name>
</gene>
<dbReference type="GO" id="GO:0006631">
    <property type="term" value="P:fatty acid metabolic process"/>
    <property type="evidence" value="ECO:0007669"/>
    <property type="project" value="TreeGrafter"/>
</dbReference>
<name>A0A7D7R2H8_9ACTN</name>
<accession>A0A7D7R2H8</accession>